<gene>
    <name evidence="2" type="ORF">SAMN05192563_1006181</name>
</gene>
<dbReference type="SUPFAM" id="SSF109709">
    <property type="entry name" value="KorB DNA-binding domain-like"/>
    <property type="match status" value="1"/>
</dbReference>
<dbReference type="OrthoDB" id="7632576at2"/>
<dbReference type="Pfam" id="PF07506">
    <property type="entry name" value="RepB"/>
    <property type="match status" value="1"/>
</dbReference>
<dbReference type="RefSeq" id="WP_093634600.1">
    <property type="nucleotide sequence ID" value="NZ_CAJNBE010000084.1"/>
</dbReference>
<dbReference type="EMBL" id="FPBH01000006">
    <property type="protein sequence ID" value="SFT97989.1"/>
    <property type="molecule type" value="Genomic_DNA"/>
</dbReference>
<dbReference type="Gene3D" id="3.90.1530.30">
    <property type="match status" value="1"/>
</dbReference>
<proteinExistence type="predicted"/>
<protein>
    <submittedName>
        <fullName evidence="2">Chromosome segregation protein Spo0J, contains ParB-like nuclease domain</fullName>
    </submittedName>
</protein>
<reference evidence="2 3" key="1">
    <citation type="submission" date="2016-10" db="EMBL/GenBank/DDBJ databases">
        <authorList>
            <person name="de Groot N.N."/>
        </authorList>
    </citation>
    <scope>NUCLEOTIDE SEQUENCE [LARGE SCALE GENOMIC DNA]</scope>
    <source>
        <strain evidence="2 3">LMG 27731</strain>
    </source>
</reference>
<dbReference type="PANTHER" id="PTHR33375">
    <property type="entry name" value="CHROMOSOME-PARTITIONING PROTEIN PARB-RELATED"/>
    <property type="match status" value="1"/>
</dbReference>
<dbReference type="AlphaFoldDB" id="A0A1I7CF01"/>
<dbReference type="GO" id="GO:0005694">
    <property type="term" value="C:chromosome"/>
    <property type="evidence" value="ECO:0007669"/>
    <property type="project" value="TreeGrafter"/>
</dbReference>
<dbReference type="SMART" id="SM00470">
    <property type="entry name" value="ParB"/>
    <property type="match status" value="1"/>
</dbReference>
<sequence>MTGVMLGFIPEPLSVPLVCILPSRKMPATIIDSRKFKQIKASIEEIGLIEPLSVTAVHQSTGQHVLLDGHLRLIAMQKLGFVEVSCLVATDDESYTYNNRVNRLSTIQEHYMIRRVVERGVSPERLAKALAMDVSMILKKLSLLDGICPEAAELLGDRQFSVDLARAIRKMKPTRQVECVELMIAANNVTVPYAEALLVATPTARLVDGKKPPKLTGVTPEQMAKMEREMSNLQGQYKLVEQTYGQDVLNLVLAKGYLARLVENDLVAQYLRQRQPDLLAEFETIVETVSLEQQQFSVLT</sequence>
<accession>A0A1I7CF01</accession>
<evidence type="ECO:0000313" key="3">
    <source>
        <dbReference type="Proteomes" id="UP000198844"/>
    </source>
</evidence>
<dbReference type="InterPro" id="IPR011111">
    <property type="entry name" value="Plasmid_RepB"/>
</dbReference>
<evidence type="ECO:0000259" key="1">
    <source>
        <dbReference type="SMART" id="SM00470"/>
    </source>
</evidence>
<dbReference type="PANTHER" id="PTHR33375:SF1">
    <property type="entry name" value="CHROMOSOME-PARTITIONING PROTEIN PARB-RELATED"/>
    <property type="match status" value="1"/>
</dbReference>
<feature type="domain" description="ParB-like N-terminal" evidence="1">
    <location>
        <begin position="13"/>
        <end position="107"/>
    </location>
</feature>
<name>A0A1I7CF01_9BURK</name>
<dbReference type="InterPro" id="IPR036086">
    <property type="entry name" value="ParB/Sulfiredoxin_sf"/>
</dbReference>
<dbReference type="Gene3D" id="1.10.10.2830">
    <property type="match status" value="1"/>
</dbReference>
<dbReference type="InterPro" id="IPR050336">
    <property type="entry name" value="Chromosome_partition/occlusion"/>
</dbReference>
<organism evidence="2 3">
    <name type="scientific">Paraburkholderia aspalathi</name>
    <dbReference type="NCBI Taxonomy" id="1324617"/>
    <lineage>
        <taxon>Bacteria</taxon>
        <taxon>Pseudomonadati</taxon>
        <taxon>Pseudomonadota</taxon>
        <taxon>Betaproteobacteria</taxon>
        <taxon>Burkholderiales</taxon>
        <taxon>Burkholderiaceae</taxon>
        <taxon>Paraburkholderia</taxon>
    </lineage>
</organism>
<dbReference type="Proteomes" id="UP000198844">
    <property type="component" value="Unassembled WGS sequence"/>
</dbReference>
<evidence type="ECO:0000313" key="2">
    <source>
        <dbReference type="EMBL" id="SFT97989.1"/>
    </source>
</evidence>
<dbReference type="InterPro" id="IPR003115">
    <property type="entry name" value="ParB_N"/>
</dbReference>
<dbReference type="SUPFAM" id="SSF110849">
    <property type="entry name" value="ParB/Sulfiredoxin"/>
    <property type="match status" value="1"/>
</dbReference>
<dbReference type="Pfam" id="PF02195">
    <property type="entry name" value="ParB_N"/>
    <property type="match status" value="1"/>
</dbReference>
<dbReference type="GO" id="GO:0007059">
    <property type="term" value="P:chromosome segregation"/>
    <property type="evidence" value="ECO:0007669"/>
    <property type="project" value="TreeGrafter"/>
</dbReference>